<evidence type="ECO:0000259" key="1">
    <source>
        <dbReference type="Pfam" id="PF26096"/>
    </source>
</evidence>
<dbReference type="Pfam" id="PF26096">
    <property type="entry name" value="DUF8033"/>
    <property type="match status" value="1"/>
</dbReference>
<proteinExistence type="predicted"/>
<dbReference type="Proteomes" id="UP001220377">
    <property type="component" value="Chromosome"/>
</dbReference>
<feature type="domain" description="DUF8033" evidence="1">
    <location>
        <begin position="22"/>
        <end position="87"/>
    </location>
</feature>
<sequence length="102" mass="11514">MKRYAYDLDKLTADYQPINTVELSPKYESQKSFYGKAYVTTFKNGLVQLVSYTTIVGYVTPAGKLLLNGLYSATTERHIHDFALQFSTDYHGGPLSLYVMGK</sequence>
<organism evidence="2 3">
    <name type="scientific">Lacticaseibacillus pabuli</name>
    <dbReference type="NCBI Taxonomy" id="3025672"/>
    <lineage>
        <taxon>Bacteria</taxon>
        <taxon>Bacillati</taxon>
        <taxon>Bacillota</taxon>
        <taxon>Bacilli</taxon>
        <taxon>Lactobacillales</taxon>
        <taxon>Lactobacillaceae</taxon>
        <taxon>Lacticaseibacillus</taxon>
    </lineage>
</organism>
<keyword evidence="3" id="KW-1185">Reference proteome</keyword>
<evidence type="ECO:0000313" key="2">
    <source>
        <dbReference type="EMBL" id="WDF81827.1"/>
    </source>
</evidence>
<name>A0ABY7WNP6_9LACO</name>
<evidence type="ECO:0000313" key="3">
    <source>
        <dbReference type="Proteomes" id="UP001220377"/>
    </source>
</evidence>
<gene>
    <name evidence="2" type="ORF">PQ472_07795</name>
</gene>
<dbReference type="RefSeq" id="WP_274258847.1">
    <property type="nucleotide sequence ID" value="NZ_CP117884.1"/>
</dbReference>
<accession>A0ABY7WNP6</accession>
<dbReference type="EMBL" id="CP117884">
    <property type="protein sequence ID" value="WDF81827.1"/>
    <property type="molecule type" value="Genomic_DNA"/>
</dbReference>
<dbReference type="InterPro" id="IPR058346">
    <property type="entry name" value="DUF8033"/>
</dbReference>
<protein>
    <recommendedName>
        <fullName evidence="1">DUF8033 domain-containing protein</fullName>
    </recommendedName>
</protein>
<reference evidence="2 3" key="1">
    <citation type="submission" date="2023-02" db="EMBL/GenBank/DDBJ databases">
        <title>Genome sequence of Lacticaseibacillus sp. KACC 23028.</title>
        <authorList>
            <person name="Kim S."/>
            <person name="Heo J."/>
            <person name="Kwon S.-W."/>
        </authorList>
    </citation>
    <scope>NUCLEOTIDE SEQUENCE [LARGE SCALE GENOMIC DNA]</scope>
    <source>
        <strain evidence="2 3">KACC 23028</strain>
    </source>
</reference>